<comment type="function">
    <text evidence="5">ATP-dependent carboxylate-amine ligase which exhibits weak glutamate--cysteine ligase activity.</text>
</comment>
<sequence>MPRGTLLAVTPKHDARPTVGIEEEYFLVDPLTRTVAPCASRVLPVAERTLGEQVSGEFTEYQVEAKTAPCGGVEEVRDQVLGMRAAVRAAALREGLAVYASGTPVLGARLPPPVREDARYREGQRRYGALTDTSAVCATHVHVAMPDREHAVLVGNHLRPWLPVLIALAANSPFHDHRDTGYACWRTMATQLLPVSGPPPHFASADEYDRAVSRLMEAGALVDEATLFWDVRASAHLPTVEIRPMDAVTDVEQVVALAALVRAMAVLALDRVRRGDTGPAVADHVLRAAYWRAARDGCTGQGNDPHDGRLRPLPHLVRRLLDDVAPVLDGFGELQEVRTVLRDLCRRGGGARQQRQAHAHRGDLRDVVDHLVSRTDRQAPVVGPHAARR</sequence>
<dbReference type="InterPro" id="IPR014746">
    <property type="entry name" value="Gln_synth/guanido_kin_cat_dom"/>
</dbReference>
<dbReference type="Gene3D" id="3.30.590.20">
    <property type="match status" value="1"/>
</dbReference>
<dbReference type="GO" id="GO:0005524">
    <property type="term" value="F:ATP binding"/>
    <property type="evidence" value="ECO:0007669"/>
    <property type="project" value="UniProtKB-KW"/>
</dbReference>
<dbReference type="Pfam" id="PF04107">
    <property type="entry name" value="GCS2"/>
    <property type="match status" value="1"/>
</dbReference>
<keyword evidence="1 5" id="KW-0436">Ligase</keyword>
<dbReference type="PANTHER" id="PTHR36510">
    <property type="entry name" value="GLUTAMATE--CYSTEINE LIGASE 2-RELATED"/>
    <property type="match status" value="1"/>
</dbReference>
<protein>
    <recommendedName>
        <fullName evidence="5">Putative glutamate--cysteine ligase 2</fullName>
        <ecNumber evidence="5">6.3.2.2</ecNumber>
    </recommendedName>
    <alternativeName>
        <fullName evidence="5">Gamma-glutamylcysteine synthetase 2</fullName>
        <shortName evidence="5">GCS 2</shortName>
        <shortName evidence="5">Gamma-GCS 2</shortName>
    </alternativeName>
</protein>
<evidence type="ECO:0000256" key="2">
    <source>
        <dbReference type="ARBA" id="ARBA00022741"/>
    </source>
</evidence>
<comment type="catalytic activity">
    <reaction evidence="4 5">
        <text>L-cysteine + L-glutamate + ATP = gamma-L-glutamyl-L-cysteine + ADP + phosphate + H(+)</text>
        <dbReference type="Rhea" id="RHEA:13285"/>
        <dbReference type="ChEBI" id="CHEBI:15378"/>
        <dbReference type="ChEBI" id="CHEBI:29985"/>
        <dbReference type="ChEBI" id="CHEBI:30616"/>
        <dbReference type="ChEBI" id="CHEBI:35235"/>
        <dbReference type="ChEBI" id="CHEBI:43474"/>
        <dbReference type="ChEBI" id="CHEBI:58173"/>
        <dbReference type="ChEBI" id="CHEBI:456216"/>
        <dbReference type="EC" id="6.3.2.2"/>
    </reaction>
</comment>
<keyword evidence="2 5" id="KW-0547">Nucleotide-binding</keyword>
<dbReference type="NCBIfam" id="NF010041">
    <property type="entry name" value="PRK13517.1-1"/>
    <property type="match status" value="1"/>
</dbReference>
<evidence type="ECO:0000256" key="4">
    <source>
        <dbReference type="ARBA" id="ARBA00048819"/>
    </source>
</evidence>
<dbReference type="AlphaFoldDB" id="A0A2P8ID70"/>
<dbReference type="EC" id="6.3.2.2" evidence="5"/>
<gene>
    <name evidence="6" type="ORF">B0I31_103154</name>
</gene>
<evidence type="ECO:0000256" key="3">
    <source>
        <dbReference type="ARBA" id="ARBA00022840"/>
    </source>
</evidence>
<dbReference type="GO" id="GO:0042398">
    <property type="term" value="P:modified amino acid biosynthetic process"/>
    <property type="evidence" value="ECO:0007669"/>
    <property type="project" value="InterPro"/>
</dbReference>
<dbReference type="NCBIfam" id="TIGR02050">
    <property type="entry name" value="gshA_cyan_rel"/>
    <property type="match status" value="1"/>
</dbReference>
<reference evidence="6 7" key="1">
    <citation type="submission" date="2018-03" db="EMBL/GenBank/DDBJ databases">
        <title>Genomic Encyclopedia of Type Strains, Phase III (KMG-III): the genomes of soil and plant-associated and newly described type strains.</title>
        <authorList>
            <person name="Whitman W."/>
        </authorList>
    </citation>
    <scope>NUCLEOTIDE SEQUENCE [LARGE SCALE GENOMIC DNA]</scope>
    <source>
        <strain evidence="6 7">CGMCC 4.7097</strain>
    </source>
</reference>
<dbReference type="InterPro" id="IPR050141">
    <property type="entry name" value="GCL_type2/YbdK_subfam"/>
</dbReference>
<comment type="caution">
    <text evidence="6">The sequence shown here is derived from an EMBL/GenBank/DDBJ whole genome shotgun (WGS) entry which is preliminary data.</text>
</comment>
<dbReference type="SUPFAM" id="SSF55931">
    <property type="entry name" value="Glutamine synthetase/guanido kinase"/>
    <property type="match status" value="1"/>
</dbReference>
<dbReference type="Proteomes" id="UP000241118">
    <property type="component" value="Unassembled WGS sequence"/>
</dbReference>
<keyword evidence="3 5" id="KW-0067">ATP-binding</keyword>
<evidence type="ECO:0000313" key="6">
    <source>
        <dbReference type="EMBL" id="PSL56405.1"/>
    </source>
</evidence>
<dbReference type="PANTHER" id="PTHR36510:SF1">
    <property type="entry name" value="GLUTAMATE--CYSTEINE LIGASE 2-RELATED"/>
    <property type="match status" value="1"/>
</dbReference>
<organism evidence="6 7">
    <name type="scientific">Saccharothrix carnea</name>
    <dbReference type="NCBI Taxonomy" id="1280637"/>
    <lineage>
        <taxon>Bacteria</taxon>
        <taxon>Bacillati</taxon>
        <taxon>Actinomycetota</taxon>
        <taxon>Actinomycetes</taxon>
        <taxon>Pseudonocardiales</taxon>
        <taxon>Pseudonocardiaceae</taxon>
        <taxon>Saccharothrix</taxon>
    </lineage>
</organism>
<dbReference type="HAMAP" id="MF_01609">
    <property type="entry name" value="Glu_cys_ligase_2"/>
    <property type="match status" value="1"/>
</dbReference>
<dbReference type="EMBL" id="PYAX01000003">
    <property type="protein sequence ID" value="PSL56405.1"/>
    <property type="molecule type" value="Genomic_DNA"/>
</dbReference>
<proteinExistence type="inferred from homology"/>
<evidence type="ECO:0000256" key="1">
    <source>
        <dbReference type="ARBA" id="ARBA00022598"/>
    </source>
</evidence>
<keyword evidence="7" id="KW-1185">Reference proteome</keyword>
<accession>A0A2P8ID70</accession>
<evidence type="ECO:0000256" key="5">
    <source>
        <dbReference type="HAMAP-Rule" id="MF_01609"/>
    </source>
</evidence>
<dbReference type="RefSeq" id="WP_219910650.1">
    <property type="nucleotide sequence ID" value="NZ_PYAX01000003.1"/>
</dbReference>
<dbReference type="InterPro" id="IPR011793">
    <property type="entry name" value="YbdK"/>
</dbReference>
<name>A0A2P8ID70_SACCR</name>
<evidence type="ECO:0000313" key="7">
    <source>
        <dbReference type="Proteomes" id="UP000241118"/>
    </source>
</evidence>
<dbReference type="InterPro" id="IPR006336">
    <property type="entry name" value="GCS2"/>
</dbReference>
<comment type="similarity">
    <text evidence="5">Belongs to the glutamate--cysteine ligase type 2 family. YbdK subfamily.</text>
</comment>
<dbReference type="GO" id="GO:0004357">
    <property type="term" value="F:glutamate-cysteine ligase activity"/>
    <property type="evidence" value="ECO:0007669"/>
    <property type="project" value="UniProtKB-EC"/>
</dbReference>